<keyword evidence="3" id="KW-0732">Signal</keyword>
<feature type="compositionally biased region" description="Pro residues" evidence="2">
    <location>
        <begin position="34"/>
        <end position="91"/>
    </location>
</feature>
<feature type="region of interest" description="Disordered" evidence="2">
    <location>
        <begin position="175"/>
        <end position="280"/>
    </location>
</feature>
<dbReference type="InterPro" id="IPR051636">
    <property type="entry name" value="Plant_LTP/defense-related"/>
</dbReference>
<dbReference type="InterPro" id="IPR027923">
    <property type="entry name" value="Hydrophob_seed_dom"/>
</dbReference>
<organism evidence="5 6">
    <name type="scientific">Citrus clementina</name>
    <name type="common">Clementine</name>
    <name type="synonym">Citrus deliciosa x Citrus sinensis</name>
    <dbReference type="NCBI Taxonomy" id="85681"/>
    <lineage>
        <taxon>Eukaryota</taxon>
        <taxon>Viridiplantae</taxon>
        <taxon>Streptophyta</taxon>
        <taxon>Embryophyta</taxon>
        <taxon>Tracheophyta</taxon>
        <taxon>Spermatophyta</taxon>
        <taxon>Magnoliopsida</taxon>
        <taxon>eudicotyledons</taxon>
        <taxon>Gunneridae</taxon>
        <taxon>Pentapetalae</taxon>
        <taxon>rosids</taxon>
        <taxon>malvids</taxon>
        <taxon>Sapindales</taxon>
        <taxon>Rutaceae</taxon>
        <taxon>Aurantioideae</taxon>
        <taxon>Citrus</taxon>
    </lineage>
</organism>
<name>V4SVI0_CITCL</name>
<feature type="domain" description="Bifunctional inhibitor/plant lipid transfer protein/seed storage helical" evidence="4">
    <location>
        <begin position="95"/>
        <end position="168"/>
    </location>
</feature>
<evidence type="ECO:0000313" key="6">
    <source>
        <dbReference type="Proteomes" id="UP000030687"/>
    </source>
</evidence>
<gene>
    <name evidence="5" type="ORF">CICLE_v10011810mg</name>
</gene>
<dbReference type="SMART" id="SM00499">
    <property type="entry name" value="AAI"/>
    <property type="match status" value="2"/>
</dbReference>
<evidence type="ECO:0000313" key="5">
    <source>
        <dbReference type="EMBL" id="ESR43030.1"/>
    </source>
</evidence>
<feature type="compositionally biased region" description="Pro residues" evidence="2">
    <location>
        <begin position="184"/>
        <end position="280"/>
    </location>
</feature>
<feature type="domain" description="Bifunctional inhibitor/plant lipid transfer protein/seed storage helical" evidence="4">
    <location>
        <begin position="285"/>
        <end position="368"/>
    </location>
</feature>
<dbReference type="InterPro" id="IPR036312">
    <property type="entry name" value="Bifun_inhib/LTP/seed_sf"/>
</dbReference>
<dbReference type="EMBL" id="KI536861">
    <property type="protein sequence ID" value="ESR43030.1"/>
    <property type="molecule type" value="Genomic_DNA"/>
</dbReference>
<reference evidence="5 6" key="1">
    <citation type="submission" date="2013-10" db="EMBL/GenBank/DDBJ databases">
        <authorList>
            <consortium name="International Citrus Genome Consortium"/>
            <person name="Jenkins J."/>
            <person name="Schmutz J."/>
            <person name="Prochnik S."/>
            <person name="Rokhsar D."/>
            <person name="Gmitter F."/>
            <person name="Ollitrault P."/>
            <person name="Machado M."/>
            <person name="Talon M."/>
            <person name="Wincker P."/>
            <person name="Jaillon O."/>
            <person name="Morgante M."/>
        </authorList>
    </citation>
    <scope>NUCLEOTIDE SEQUENCE</scope>
    <source>
        <strain evidence="6">cv. Clemenules</strain>
    </source>
</reference>
<evidence type="ECO:0000256" key="3">
    <source>
        <dbReference type="SAM" id="SignalP"/>
    </source>
</evidence>
<feature type="chain" id="PRO_5004727834" description="Bifunctional inhibitor/plant lipid transfer protein/seed storage helical domain-containing protein" evidence="3">
    <location>
        <begin position="25"/>
        <end position="371"/>
    </location>
</feature>
<evidence type="ECO:0000259" key="4">
    <source>
        <dbReference type="SMART" id="SM00499"/>
    </source>
</evidence>
<evidence type="ECO:0000256" key="1">
    <source>
        <dbReference type="ARBA" id="ARBA00008965"/>
    </source>
</evidence>
<keyword evidence="6" id="KW-1185">Reference proteome</keyword>
<dbReference type="Pfam" id="PF14547">
    <property type="entry name" value="Hydrophob_seed"/>
    <property type="match status" value="2"/>
</dbReference>
<comment type="similarity">
    <text evidence="1">Belongs to the plant LTP family. PEARLI1 subfamily.</text>
</comment>
<dbReference type="Proteomes" id="UP000030687">
    <property type="component" value="Unassembled WGS sequence"/>
</dbReference>
<feature type="region of interest" description="Disordered" evidence="2">
    <location>
        <begin position="34"/>
        <end position="92"/>
    </location>
</feature>
<dbReference type="Gene3D" id="1.10.110.10">
    <property type="entry name" value="Plant lipid-transfer and hydrophobic proteins"/>
    <property type="match status" value="2"/>
</dbReference>
<sequence length="371" mass="38755">MSKHQLTSFLIVLLNLGTLVPSLAYDYSYNPPPPLPSPSCPPPPQSPSPKPPPPPPIVYPTPCPPVTKPPPTPEVKPTPPLPVVKPPPPPKQQTCPIDALKLGACVDVLEGLIHTGLARDVKKKCCPLLDGLADLDAAICLCTAIRIKALNLIDILAPLSLHVLVTDCGKHPPVGFQSNDHSYNPPPPPPVTKPPPPPKVKPTPPPPVLKPPPPAPPKLKPPPPPLVVKPPPPGPPKVKPPPPPPVVKPPSPPPPKVKPPPPSPVVKPPPPPNVGYPPPPTQQTCPINALKLGACVDVLGGLIHIGLGDGAKEKCCPLLYGLADLDAAICLCTAIKIKALSLIDVLVPISLQVLVSDCGKHPPARFQCPIN</sequence>
<dbReference type="SUPFAM" id="SSF47699">
    <property type="entry name" value="Bifunctional inhibitor/lipid-transfer protein/seed storage 2S albumin"/>
    <property type="match status" value="2"/>
</dbReference>
<dbReference type="PRINTS" id="PR01217">
    <property type="entry name" value="PRICHEXTENSN"/>
</dbReference>
<evidence type="ECO:0000256" key="2">
    <source>
        <dbReference type="SAM" id="MobiDB-lite"/>
    </source>
</evidence>
<accession>V4SVI0</accession>
<dbReference type="InterPro" id="IPR016140">
    <property type="entry name" value="Bifunc_inhib/LTP/seed_store"/>
</dbReference>
<dbReference type="PANTHER" id="PTHR31731">
    <property type="match status" value="1"/>
</dbReference>
<dbReference type="Gramene" id="ESR43030">
    <property type="protein sequence ID" value="ESR43030"/>
    <property type="gene ID" value="CICLE_v10011810mg"/>
</dbReference>
<dbReference type="KEGG" id="cic:CICLE_v10011810mg"/>
<proteinExistence type="inferred from homology"/>
<protein>
    <recommendedName>
        <fullName evidence="4">Bifunctional inhibitor/plant lipid transfer protein/seed storage helical domain-containing protein</fullName>
    </recommendedName>
</protein>
<dbReference type="AlphaFoldDB" id="V4SVI0"/>
<feature type="signal peptide" evidence="3">
    <location>
        <begin position="1"/>
        <end position="24"/>
    </location>
</feature>
<dbReference type="CDD" id="cd01958">
    <property type="entry name" value="HPS_like"/>
    <property type="match status" value="2"/>
</dbReference>